<sequence length="42" mass="4716">MKRTKSLEVTPRFLQPEVTASDIDYIKPLLYLIDGAHTSNPG</sequence>
<feature type="non-terminal residue" evidence="1">
    <location>
        <position position="42"/>
    </location>
</feature>
<comment type="caution">
    <text evidence="1">The sequence shown here is derived from an EMBL/GenBank/DDBJ whole genome shotgun (WGS) entry which is preliminary data.</text>
</comment>
<dbReference type="AlphaFoldDB" id="X0YE33"/>
<accession>X0YE33</accession>
<gene>
    <name evidence="1" type="ORF">S01H1_76635</name>
</gene>
<name>X0YE33_9ZZZZ</name>
<protein>
    <submittedName>
        <fullName evidence="1">Uncharacterized protein</fullName>
    </submittedName>
</protein>
<proteinExistence type="predicted"/>
<organism evidence="1">
    <name type="scientific">marine sediment metagenome</name>
    <dbReference type="NCBI Taxonomy" id="412755"/>
    <lineage>
        <taxon>unclassified sequences</taxon>
        <taxon>metagenomes</taxon>
        <taxon>ecological metagenomes</taxon>
    </lineage>
</organism>
<dbReference type="EMBL" id="BARS01051446">
    <property type="protein sequence ID" value="GAG45497.1"/>
    <property type="molecule type" value="Genomic_DNA"/>
</dbReference>
<evidence type="ECO:0000313" key="1">
    <source>
        <dbReference type="EMBL" id="GAG45497.1"/>
    </source>
</evidence>
<reference evidence="1" key="1">
    <citation type="journal article" date="2014" name="Front. Microbiol.">
        <title>High frequency of phylogenetically diverse reductive dehalogenase-homologous genes in deep subseafloor sedimentary metagenomes.</title>
        <authorList>
            <person name="Kawai M."/>
            <person name="Futagami T."/>
            <person name="Toyoda A."/>
            <person name="Takaki Y."/>
            <person name="Nishi S."/>
            <person name="Hori S."/>
            <person name="Arai W."/>
            <person name="Tsubouchi T."/>
            <person name="Morono Y."/>
            <person name="Uchiyama I."/>
            <person name="Ito T."/>
            <person name="Fujiyama A."/>
            <person name="Inagaki F."/>
            <person name="Takami H."/>
        </authorList>
    </citation>
    <scope>NUCLEOTIDE SEQUENCE</scope>
    <source>
        <strain evidence="1">Expedition CK06-06</strain>
    </source>
</reference>